<evidence type="ECO:0000259" key="1">
    <source>
        <dbReference type="Pfam" id="PF00583"/>
    </source>
</evidence>
<organism evidence="2 3">
    <name type="scientific">Pseudomonas xantholysinigenes</name>
    <dbReference type="NCBI Taxonomy" id="2745490"/>
    <lineage>
        <taxon>Bacteria</taxon>
        <taxon>Pseudomonadati</taxon>
        <taxon>Pseudomonadota</taxon>
        <taxon>Gammaproteobacteria</taxon>
        <taxon>Pseudomonadales</taxon>
        <taxon>Pseudomonadaceae</taxon>
        <taxon>Pseudomonas</taxon>
    </lineage>
</organism>
<protein>
    <submittedName>
        <fullName evidence="2">GNAT family N-acetyltransferase</fullName>
        <ecNumber evidence="2">2.3.1.-</ecNumber>
    </submittedName>
</protein>
<dbReference type="EMBL" id="CP077095">
    <property type="protein sequence ID" value="QXI36637.1"/>
    <property type="molecule type" value="Genomic_DNA"/>
</dbReference>
<feature type="domain" description="N-acetyltransferase" evidence="1">
    <location>
        <begin position="73"/>
        <end position="122"/>
    </location>
</feature>
<dbReference type="InterPro" id="IPR016181">
    <property type="entry name" value="Acyl_CoA_acyltransferase"/>
</dbReference>
<name>A0A9E6TVN0_9PSED</name>
<dbReference type="KEGG" id="pxn:HU772_014895"/>
<sequence length="228" mass="24798">MFILRRLDGVPPESFQNQIRQLVIDHVGQLSSVAISPDNPLYPLYQYGVGLEVHQYLMALDGTRGLAVELVLALDAEAPDQLLGFALALPAQDDSQACALAFLAVDAGHRRQGVARGLLDDLRGRYACVELSAFPAQVSWFEAMGLQVVASAGPQVLMSSTGHASGALIGRLDIAPIYQTVEVMQIHAYLLNQHGDEAMIEAEQLRDERLDALAEEAQACAKQRLTRH</sequence>
<dbReference type="Proteomes" id="UP000633418">
    <property type="component" value="Chromosome"/>
</dbReference>
<keyword evidence="2" id="KW-0808">Transferase</keyword>
<dbReference type="Gene3D" id="3.40.630.30">
    <property type="match status" value="1"/>
</dbReference>
<reference evidence="2 3" key="2">
    <citation type="journal article" date="2021" name="Microorganisms">
        <title>The Ever-Expanding Pseudomonas Genus: Description of 43 New Species and Partition of the Pseudomonas putida Group.</title>
        <authorList>
            <person name="Girard L."/>
            <person name="Lood C."/>
            <person name="Hofte M."/>
            <person name="Vandamme P."/>
            <person name="Rokni-Zadeh H."/>
            <person name="van Noort V."/>
            <person name="Lavigne R."/>
            <person name="De Mot R."/>
        </authorList>
    </citation>
    <scope>NUCLEOTIDE SEQUENCE [LARGE SCALE GENOMIC DNA]</scope>
    <source>
        <strain evidence="2 3">RW9S1A</strain>
    </source>
</reference>
<dbReference type="AlphaFoldDB" id="A0A9E6TVN0"/>
<proteinExistence type="predicted"/>
<dbReference type="CDD" id="cd04301">
    <property type="entry name" value="NAT_SF"/>
    <property type="match status" value="1"/>
</dbReference>
<keyword evidence="2" id="KW-0012">Acyltransferase</keyword>
<dbReference type="RefSeq" id="WP_186662070.1">
    <property type="nucleotide sequence ID" value="NZ_CP077095.1"/>
</dbReference>
<dbReference type="Pfam" id="PF00583">
    <property type="entry name" value="Acetyltransf_1"/>
    <property type="match status" value="1"/>
</dbReference>
<dbReference type="GO" id="GO:0016747">
    <property type="term" value="F:acyltransferase activity, transferring groups other than amino-acyl groups"/>
    <property type="evidence" value="ECO:0007669"/>
    <property type="project" value="InterPro"/>
</dbReference>
<gene>
    <name evidence="2" type="ORF">HU772_014895</name>
</gene>
<dbReference type="EC" id="2.3.1.-" evidence="2"/>
<evidence type="ECO:0000313" key="3">
    <source>
        <dbReference type="Proteomes" id="UP000633418"/>
    </source>
</evidence>
<accession>A0A9E6TVN0</accession>
<keyword evidence="3" id="KW-1185">Reference proteome</keyword>
<dbReference type="SUPFAM" id="SSF55729">
    <property type="entry name" value="Acyl-CoA N-acyltransferases (Nat)"/>
    <property type="match status" value="1"/>
</dbReference>
<evidence type="ECO:0000313" key="2">
    <source>
        <dbReference type="EMBL" id="QXI36637.1"/>
    </source>
</evidence>
<dbReference type="InterPro" id="IPR000182">
    <property type="entry name" value="GNAT_dom"/>
</dbReference>
<reference evidence="2 3" key="1">
    <citation type="journal article" date="2020" name="Microorganisms">
        <title>Reliable Identification of Environmental Pseudomonas Isolates Using the rpoD Gene.</title>
        <authorList>
            <consortium name="The Broad Institute Genome Sequencing Platform"/>
            <person name="Girard L."/>
            <person name="Lood C."/>
            <person name="Rokni-Zadeh H."/>
            <person name="van Noort V."/>
            <person name="Lavigne R."/>
            <person name="De Mot R."/>
        </authorList>
    </citation>
    <scope>NUCLEOTIDE SEQUENCE [LARGE SCALE GENOMIC DNA]</scope>
    <source>
        <strain evidence="2 3">RW9S1A</strain>
    </source>
</reference>